<feature type="domain" description="Reverse transcriptase" evidence="1">
    <location>
        <begin position="1"/>
        <end position="214"/>
    </location>
</feature>
<dbReference type="CDD" id="cd01650">
    <property type="entry name" value="RT_nLTR_like"/>
    <property type="match status" value="1"/>
</dbReference>
<dbReference type="InterPro" id="IPR043502">
    <property type="entry name" value="DNA/RNA_pol_sf"/>
</dbReference>
<evidence type="ECO:0000313" key="2">
    <source>
        <dbReference type="EMBL" id="JAP69559.1"/>
    </source>
</evidence>
<dbReference type="InterPro" id="IPR000477">
    <property type="entry name" value="RT_dom"/>
</dbReference>
<dbReference type="PANTHER" id="PTHR33332">
    <property type="entry name" value="REVERSE TRANSCRIPTASE DOMAIN-CONTAINING PROTEIN"/>
    <property type="match status" value="1"/>
</dbReference>
<protein>
    <submittedName>
        <fullName evidence="2">Putative l3</fullName>
    </submittedName>
</protein>
<proteinExistence type="evidence at transcript level"/>
<name>A0A131XR82_IXORI</name>
<dbReference type="GO" id="GO:0071897">
    <property type="term" value="P:DNA biosynthetic process"/>
    <property type="evidence" value="ECO:0007669"/>
    <property type="project" value="UniProtKB-ARBA"/>
</dbReference>
<dbReference type="SUPFAM" id="SSF56672">
    <property type="entry name" value="DNA/RNA polymerases"/>
    <property type="match status" value="1"/>
</dbReference>
<evidence type="ECO:0000259" key="1">
    <source>
        <dbReference type="PROSITE" id="PS50878"/>
    </source>
</evidence>
<dbReference type="EMBL" id="GEFM01006237">
    <property type="protein sequence ID" value="JAP69559.1"/>
    <property type="molecule type" value="mRNA"/>
</dbReference>
<feature type="non-terminal residue" evidence="2">
    <location>
        <position position="1"/>
    </location>
</feature>
<reference evidence="2" key="1">
    <citation type="submission" date="2016-02" db="EMBL/GenBank/DDBJ databases">
        <title>RNAseq analyses of the midgut from blood- or serum-fed Ixodes ricinus ticks.</title>
        <authorList>
            <person name="Perner J."/>
            <person name="Provaznik J."/>
            <person name="Schrenkova J."/>
            <person name="Urbanova V."/>
            <person name="Ribeiro J.M."/>
            <person name="Kopacek P."/>
        </authorList>
    </citation>
    <scope>NUCLEOTIDE SEQUENCE</scope>
    <source>
        <tissue evidence="2">Gut</tissue>
    </source>
</reference>
<accession>A0A131XR82</accession>
<dbReference type="Pfam" id="PF00078">
    <property type="entry name" value="RVT_1"/>
    <property type="match status" value="1"/>
</dbReference>
<organism evidence="2">
    <name type="scientific">Ixodes ricinus</name>
    <name type="common">Common tick</name>
    <name type="synonym">Acarus ricinus</name>
    <dbReference type="NCBI Taxonomy" id="34613"/>
    <lineage>
        <taxon>Eukaryota</taxon>
        <taxon>Metazoa</taxon>
        <taxon>Ecdysozoa</taxon>
        <taxon>Arthropoda</taxon>
        <taxon>Chelicerata</taxon>
        <taxon>Arachnida</taxon>
        <taxon>Acari</taxon>
        <taxon>Parasitiformes</taxon>
        <taxon>Ixodida</taxon>
        <taxon>Ixodoidea</taxon>
        <taxon>Ixodidae</taxon>
        <taxon>Ixodinae</taxon>
        <taxon>Ixodes</taxon>
    </lineage>
</organism>
<sequence>FDYLESCKFLAPSQHGFRRGRSCNTQLAEFQHYISKSLDSNTNVDAIFLDFRKAFDTVPHHLLLKKLVSLNITNNIQKWIKNYLSDREQCVVLNGSKSLPITVSSGVPQGSVLGPLLFLIYINDIVTDIQSPIKLFADDCVVYRQIYSTMDIEILQSDLDKIEHWCDKWKMSLNIGKCNYLSFTKNVSRSPASYTIKNAIIRRVSDCKYLGVNFTQSLKWHNHIDYTIAKASKMLYFIRRNFKGASTEVKETLYILHVRSILDYACIIWDPYQDYLIEKLEKVQNQAARFVSNNYNPYASISEIKAMLGWETLNTRRYKLRLKFFHRIYYNETGINRNEYLYKPSYMSARFDNSEKVFEYCYKTNNFGSSFFVQTIKDWNLLQQELVSISDNDVFFSCL</sequence>
<dbReference type="PROSITE" id="PS50878">
    <property type="entry name" value="RT_POL"/>
    <property type="match status" value="1"/>
</dbReference>
<dbReference type="AlphaFoldDB" id="A0A131XR82"/>